<dbReference type="Proteomes" id="UP000326994">
    <property type="component" value="Unassembled WGS sequence"/>
</dbReference>
<evidence type="ECO:0000313" key="3">
    <source>
        <dbReference type="Proteomes" id="UP000326994"/>
    </source>
</evidence>
<comment type="caution">
    <text evidence="2">The sequence shown here is derived from an EMBL/GenBank/DDBJ whole genome shotgun (WGS) entry which is preliminary data.</text>
</comment>
<dbReference type="AlphaFoldDB" id="A0A5J4G038"/>
<dbReference type="SUPFAM" id="SSF159888">
    <property type="entry name" value="YdhG-like"/>
    <property type="match status" value="1"/>
</dbReference>
<accession>A0A5J4G038</accession>
<proteinExistence type="predicted"/>
<name>A0A5J4G038_9FLAO</name>
<dbReference type="InterPro" id="IPR014922">
    <property type="entry name" value="YdhG-like"/>
</dbReference>
<sequence length="180" mass="20929">MFLKIASLIYYNFTTLKSYQNYILLHQKNMQSKATTPEQYLAELPEERKNIVSKLRNIILKNLPDGFEECMNYGMLGYVVPHSIYPNGYHCDTTQPLPFMNLASQKNSVNLYHSGIYSDPELLKWFTEEHSKVIKTKLDMGKSCIRFKNESRIPFDLIGQLASKTTVNEWIATYESVIKK</sequence>
<dbReference type="Pfam" id="PF08818">
    <property type="entry name" value="DUF1801"/>
    <property type="match status" value="1"/>
</dbReference>
<evidence type="ECO:0000313" key="2">
    <source>
        <dbReference type="EMBL" id="GEQ86844.1"/>
    </source>
</evidence>
<gene>
    <name evidence="2" type="ORF">ULMS_23520</name>
</gene>
<keyword evidence="3" id="KW-1185">Reference proteome</keyword>
<organism evidence="2 3">
    <name type="scientific">Patiriisocius marinistellae</name>
    <dbReference type="NCBI Taxonomy" id="2494560"/>
    <lineage>
        <taxon>Bacteria</taxon>
        <taxon>Pseudomonadati</taxon>
        <taxon>Bacteroidota</taxon>
        <taxon>Flavobacteriia</taxon>
        <taxon>Flavobacteriales</taxon>
        <taxon>Flavobacteriaceae</taxon>
        <taxon>Patiriisocius</taxon>
    </lineage>
</organism>
<dbReference type="EMBL" id="BKCF01000004">
    <property type="protein sequence ID" value="GEQ86844.1"/>
    <property type="molecule type" value="Genomic_DNA"/>
</dbReference>
<evidence type="ECO:0000259" key="1">
    <source>
        <dbReference type="Pfam" id="PF08818"/>
    </source>
</evidence>
<dbReference type="Gene3D" id="3.90.1150.200">
    <property type="match status" value="1"/>
</dbReference>
<protein>
    <recommendedName>
        <fullName evidence="1">YdhG-like domain-containing protein</fullName>
    </recommendedName>
</protein>
<feature type="domain" description="YdhG-like" evidence="1">
    <location>
        <begin position="48"/>
        <end position="163"/>
    </location>
</feature>
<reference evidence="2 3" key="1">
    <citation type="submission" date="2019-08" db="EMBL/GenBank/DDBJ databases">
        <title>Ulvibacter marinistellae sp. nov., isolated from a starfish, Patiria pectinifera.</title>
        <authorList>
            <person name="Kawano K."/>
            <person name="Ushijima N."/>
            <person name="Kihara M."/>
            <person name="Itoh H."/>
        </authorList>
    </citation>
    <scope>NUCLEOTIDE SEQUENCE [LARGE SCALE GENOMIC DNA]</scope>
    <source>
        <strain evidence="2 3">KK4</strain>
    </source>
</reference>